<dbReference type="GO" id="GO:0065002">
    <property type="term" value="P:intracellular protein transmembrane transport"/>
    <property type="evidence" value="ECO:0007669"/>
    <property type="project" value="UniProtKB-UniRule"/>
</dbReference>
<dbReference type="GO" id="GO:0006605">
    <property type="term" value="P:protein targeting"/>
    <property type="evidence" value="ECO:0007669"/>
    <property type="project" value="UniProtKB-UniRule"/>
</dbReference>
<keyword evidence="11" id="KW-1185">Reference proteome</keyword>
<dbReference type="GO" id="GO:0008320">
    <property type="term" value="F:protein transmembrane transporter activity"/>
    <property type="evidence" value="ECO:0007669"/>
    <property type="project" value="UniProtKB-UniRule"/>
</dbReference>
<evidence type="ECO:0000313" key="11">
    <source>
        <dbReference type="Proteomes" id="UP000295280"/>
    </source>
</evidence>
<comment type="function">
    <text evidence="9">Essential subunit of the Sec protein translocation channel SecYEG. Clamps together the 2 halves of SecY. May contact the channel plug during translocation.</text>
</comment>
<dbReference type="GO" id="GO:0043952">
    <property type="term" value="P:protein transport by the Sec complex"/>
    <property type="evidence" value="ECO:0007669"/>
    <property type="project" value="UniProtKB-UniRule"/>
</dbReference>
<evidence type="ECO:0000256" key="9">
    <source>
        <dbReference type="HAMAP-Rule" id="MF_00422"/>
    </source>
</evidence>
<dbReference type="InterPro" id="IPR001901">
    <property type="entry name" value="Translocase_SecE/Sec61-g"/>
</dbReference>
<proteinExistence type="inferred from homology"/>
<reference evidence="10 11" key="1">
    <citation type="submission" date="2019-01" db="EMBL/GenBank/DDBJ databases">
        <title>Draft genome sequences of the type strains of six Macrococcus species.</title>
        <authorList>
            <person name="Mazhar S."/>
            <person name="Altermann E."/>
            <person name="Hill C."/>
            <person name="Mcauliffe O."/>
        </authorList>
    </citation>
    <scope>NUCLEOTIDE SEQUENCE [LARGE SCALE GENOMIC DNA]</scope>
    <source>
        <strain evidence="10 11">ATCC 51828</strain>
    </source>
</reference>
<gene>
    <name evidence="9 10" type="primary">secE</name>
    <name evidence="10" type="ORF">ERX40_08770</name>
</gene>
<comment type="subcellular location">
    <subcellularLocation>
        <location evidence="9">Cell membrane</location>
        <topology evidence="9">Single-pass membrane protein</topology>
    </subcellularLocation>
    <subcellularLocation>
        <location evidence="1">Membrane</location>
    </subcellularLocation>
</comment>
<dbReference type="EMBL" id="SCWD01000003">
    <property type="protein sequence ID" value="TDM00888.1"/>
    <property type="molecule type" value="Genomic_DNA"/>
</dbReference>
<dbReference type="PANTHER" id="PTHR33910">
    <property type="entry name" value="PROTEIN TRANSLOCASE SUBUNIT SECE"/>
    <property type="match status" value="1"/>
</dbReference>
<keyword evidence="5 9" id="KW-0653">Protein transport</keyword>
<keyword evidence="3 9" id="KW-1003">Cell membrane</keyword>
<keyword evidence="6 9" id="KW-1133">Transmembrane helix</keyword>
<dbReference type="HAMAP" id="MF_00422">
    <property type="entry name" value="SecE"/>
    <property type="match status" value="1"/>
</dbReference>
<keyword evidence="4 9" id="KW-0812">Transmembrane</keyword>
<dbReference type="InterPro" id="IPR038379">
    <property type="entry name" value="SecE_sf"/>
</dbReference>
<dbReference type="PROSITE" id="PS01067">
    <property type="entry name" value="SECE_SEC61G"/>
    <property type="match status" value="1"/>
</dbReference>
<sequence>MMQKENFFQGVISEMKKTSWPTGKEVGRDTAIVVLTVLFFILFFYAVDLGITELIKLIN</sequence>
<dbReference type="NCBIfam" id="TIGR00964">
    <property type="entry name" value="secE_bact"/>
    <property type="match status" value="1"/>
</dbReference>
<evidence type="ECO:0000256" key="8">
    <source>
        <dbReference type="ARBA" id="ARBA00023136"/>
    </source>
</evidence>
<dbReference type="GO" id="GO:0005886">
    <property type="term" value="C:plasma membrane"/>
    <property type="evidence" value="ECO:0007669"/>
    <property type="project" value="UniProtKB-SubCell"/>
</dbReference>
<evidence type="ECO:0000256" key="1">
    <source>
        <dbReference type="ARBA" id="ARBA00004370"/>
    </source>
</evidence>
<keyword evidence="8 9" id="KW-0472">Membrane</keyword>
<dbReference type="Proteomes" id="UP000295280">
    <property type="component" value="Unassembled WGS sequence"/>
</dbReference>
<dbReference type="GO" id="GO:0009306">
    <property type="term" value="P:protein secretion"/>
    <property type="evidence" value="ECO:0007669"/>
    <property type="project" value="UniProtKB-UniRule"/>
</dbReference>
<comment type="subunit">
    <text evidence="9">Component of the Sec protein translocase complex. Heterotrimer consisting of SecY, SecE and SecG subunits. The heterotrimers can form oligomers, although 1 heterotrimer is thought to be able to translocate proteins. Interacts with the ribosome. Interacts with SecDF, and other proteins may be involved. Interacts with SecA.</text>
</comment>
<protein>
    <recommendedName>
        <fullName evidence="9">Protein translocase subunit SecE</fullName>
    </recommendedName>
</protein>
<feature type="transmembrane region" description="Helical" evidence="9">
    <location>
        <begin position="30"/>
        <end position="51"/>
    </location>
</feature>
<name>A0A9Q8CKS5_9STAP</name>
<evidence type="ECO:0000256" key="7">
    <source>
        <dbReference type="ARBA" id="ARBA00023010"/>
    </source>
</evidence>
<comment type="similarity">
    <text evidence="9">Belongs to the SecE/SEC61-gamma family.</text>
</comment>
<evidence type="ECO:0000313" key="10">
    <source>
        <dbReference type="EMBL" id="TDM00888.1"/>
    </source>
</evidence>
<dbReference type="InterPro" id="IPR005807">
    <property type="entry name" value="SecE_bac"/>
</dbReference>
<evidence type="ECO:0000256" key="3">
    <source>
        <dbReference type="ARBA" id="ARBA00022475"/>
    </source>
</evidence>
<organism evidence="10 11">
    <name type="scientific">Macrococcus carouselicus</name>
    <dbReference type="NCBI Taxonomy" id="69969"/>
    <lineage>
        <taxon>Bacteria</taxon>
        <taxon>Bacillati</taxon>
        <taxon>Bacillota</taxon>
        <taxon>Bacilli</taxon>
        <taxon>Bacillales</taxon>
        <taxon>Staphylococcaceae</taxon>
        <taxon>Macrococcus</taxon>
    </lineage>
</organism>
<evidence type="ECO:0000256" key="5">
    <source>
        <dbReference type="ARBA" id="ARBA00022927"/>
    </source>
</evidence>
<keyword evidence="2 9" id="KW-0813">Transport</keyword>
<dbReference type="OrthoDB" id="9813233at2"/>
<dbReference type="PANTHER" id="PTHR33910:SF1">
    <property type="entry name" value="PROTEIN TRANSLOCASE SUBUNIT SECE"/>
    <property type="match status" value="1"/>
</dbReference>
<accession>A0A9Q8CKS5</accession>
<dbReference type="AlphaFoldDB" id="A0A9Q8CKS5"/>
<evidence type="ECO:0000256" key="2">
    <source>
        <dbReference type="ARBA" id="ARBA00022448"/>
    </source>
</evidence>
<evidence type="ECO:0000256" key="4">
    <source>
        <dbReference type="ARBA" id="ARBA00022692"/>
    </source>
</evidence>
<evidence type="ECO:0000256" key="6">
    <source>
        <dbReference type="ARBA" id="ARBA00022989"/>
    </source>
</evidence>
<comment type="caution">
    <text evidence="10">The sequence shown here is derived from an EMBL/GenBank/DDBJ whole genome shotgun (WGS) entry which is preliminary data.</text>
</comment>
<dbReference type="Gene3D" id="1.20.5.1030">
    <property type="entry name" value="Preprotein translocase secy subunit"/>
    <property type="match status" value="1"/>
</dbReference>
<keyword evidence="7 9" id="KW-0811">Translocation</keyword>
<dbReference type="Pfam" id="PF00584">
    <property type="entry name" value="SecE"/>
    <property type="match status" value="1"/>
</dbReference>